<gene>
    <name evidence="1" type="ORF">PLEOSDRAFT_167759</name>
</gene>
<protein>
    <submittedName>
        <fullName evidence="1">Uncharacterized protein</fullName>
    </submittedName>
</protein>
<evidence type="ECO:0000313" key="2">
    <source>
        <dbReference type="Proteomes" id="UP000027073"/>
    </source>
</evidence>
<evidence type="ECO:0000313" key="1">
    <source>
        <dbReference type="EMBL" id="KDQ28442.1"/>
    </source>
</evidence>
<reference evidence="2" key="1">
    <citation type="journal article" date="2014" name="Proc. Natl. Acad. Sci. U.S.A.">
        <title>Extensive sampling of basidiomycete genomes demonstrates inadequacy of the white-rot/brown-rot paradigm for wood decay fungi.</title>
        <authorList>
            <person name="Riley R."/>
            <person name="Salamov A.A."/>
            <person name="Brown D.W."/>
            <person name="Nagy L.G."/>
            <person name="Floudas D."/>
            <person name="Held B.W."/>
            <person name="Levasseur A."/>
            <person name="Lombard V."/>
            <person name="Morin E."/>
            <person name="Otillar R."/>
            <person name="Lindquist E.A."/>
            <person name="Sun H."/>
            <person name="LaButti K.M."/>
            <person name="Schmutz J."/>
            <person name="Jabbour D."/>
            <person name="Luo H."/>
            <person name="Baker S.E."/>
            <person name="Pisabarro A.G."/>
            <person name="Walton J.D."/>
            <person name="Blanchette R.A."/>
            <person name="Henrissat B."/>
            <person name="Martin F."/>
            <person name="Cullen D."/>
            <person name="Hibbett D.S."/>
            <person name="Grigoriev I.V."/>
        </authorList>
    </citation>
    <scope>NUCLEOTIDE SEQUENCE [LARGE SCALE GENOMIC DNA]</scope>
    <source>
        <strain evidence="2">PC15</strain>
    </source>
</reference>
<proteinExistence type="predicted"/>
<name>A0A067NWC8_PLEO1</name>
<dbReference type="AlphaFoldDB" id="A0A067NWC8"/>
<dbReference type="InParanoid" id="A0A067NWC8"/>
<dbReference type="Proteomes" id="UP000027073">
    <property type="component" value="Unassembled WGS sequence"/>
</dbReference>
<dbReference type="HOGENOM" id="CLU_1441591_0_0_1"/>
<accession>A0A067NWC8</accession>
<sequence>MTRDHSKFPAPEVTAGAVPVAETLELELEPVTVGLVGDEEEEVVVGVVGVGNESEELLFARLQNCCARVSAVLSSVGQGQGNLISHDSERARPVLARRSRSLSYRTSTNAKIDWQLTYYKSSSRPSNWRNWMLPLRPEDIERLQAPSSPLLSPWHSGSQAHWETCSEELVMACRLSLEPERDMATAGK</sequence>
<dbReference type="EMBL" id="KL198008">
    <property type="protein sequence ID" value="KDQ28442.1"/>
    <property type="molecule type" value="Genomic_DNA"/>
</dbReference>
<organism evidence="1 2">
    <name type="scientific">Pleurotus ostreatus (strain PC15)</name>
    <name type="common">Oyster mushroom</name>
    <dbReference type="NCBI Taxonomy" id="1137138"/>
    <lineage>
        <taxon>Eukaryota</taxon>
        <taxon>Fungi</taxon>
        <taxon>Dikarya</taxon>
        <taxon>Basidiomycota</taxon>
        <taxon>Agaricomycotina</taxon>
        <taxon>Agaricomycetes</taxon>
        <taxon>Agaricomycetidae</taxon>
        <taxon>Agaricales</taxon>
        <taxon>Pleurotineae</taxon>
        <taxon>Pleurotaceae</taxon>
        <taxon>Pleurotus</taxon>
    </lineage>
</organism>
<dbReference type="VEuPathDB" id="FungiDB:PLEOSDRAFT_167759"/>